<evidence type="ECO:0000256" key="1">
    <source>
        <dbReference type="SAM" id="SignalP"/>
    </source>
</evidence>
<keyword evidence="1" id="KW-0732">Signal</keyword>
<proteinExistence type="predicted"/>
<organism evidence="2 3">
    <name type="scientific">Fontibacillus solani</name>
    <dbReference type="NCBI Taxonomy" id="1572857"/>
    <lineage>
        <taxon>Bacteria</taxon>
        <taxon>Bacillati</taxon>
        <taxon>Bacillota</taxon>
        <taxon>Bacilli</taxon>
        <taxon>Bacillales</taxon>
        <taxon>Paenibacillaceae</taxon>
        <taxon>Fontibacillus</taxon>
    </lineage>
</organism>
<dbReference type="RefSeq" id="WP_182534001.1">
    <property type="nucleotide sequence ID" value="NZ_JACJIP010000001.1"/>
</dbReference>
<feature type="signal peptide" evidence="1">
    <location>
        <begin position="1"/>
        <end position="24"/>
    </location>
</feature>
<accession>A0A7W3SPW3</accession>
<dbReference type="Proteomes" id="UP000567067">
    <property type="component" value="Unassembled WGS sequence"/>
</dbReference>
<sequence>MVSRNRVTLIALVLTVLFSNISYAYGDSEQIQIDPSKINKKTIKESLDVKSNTVQLQPIQPRGLGPNKQALELINESKIMFDVQEEEEKSKLEGHSGLIPVRVVVKDDDSEKNIGVNEAKFEKQLILKFEEELKYERVSYRTYDMSVTGDQLSVLESMDVVKHIYKQPESEDEIYIACCENNSRASTANNYGIDHKTPKQE</sequence>
<dbReference type="EMBL" id="JACJIP010000001">
    <property type="protein sequence ID" value="MBA9083894.1"/>
    <property type="molecule type" value="Genomic_DNA"/>
</dbReference>
<gene>
    <name evidence="2" type="ORF">FHR92_000337</name>
</gene>
<reference evidence="2 3" key="1">
    <citation type="submission" date="2020-08" db="EMBL/GenBank/DDBJ databases">
        <title>Genomic Encyclopedia of Type Strains, Phase III (KMG-III): the genomes of soil and plant-associated and newly described type strains.</title>
        <authorList>
            <person name="Whitman W."/>
        </authorList>
    </citation>
    <scope>NUCLEOTIDE SEQUENCE [LARGE SCALE GENOMIC DNA]</scope>
    <source>
        <strain evidence="2 3">CECT 8693</strain>
    </source>
</reference>
<keyword evidence="3" id="KW-1185">Reference proteome</keyword>
<evidence type="ECO:0000313" key="2">
    <source>
        <dbReference type="EMBL" id="MBA9083894.1"/>
    </source>
</evidence>
<feature type="chain" id="PRO_5038445170" evidence="1">
    <location>
        <begin position="25"/>
        <end position="201"/>
    </location>
</feature>
<name>A0A7W3SPW3_9BACL</name>
<evidence type="ECO:0000313" key="3">
    <source>
        <dbReference type="Proteomes" id="UP000567067"/>
    </source>
</evidence>
<comment type="caution">
    <text evidence="2">The sequence shown here is derived from an EMBL/GenBank/DDBJ whole genome shotgun (WGS) entry which is preliminary data.</text>
</comment>
<dbReference type="AlphaFoldDB" id="A0A7W3SPW3"/>
<protein>
    <submittedName>
        <fullName evidence="2">Uncharacterized protein</fullName>
    </submittedName>
</protein>